<proteinExistence type="inferred from homology"/>
<evidence type="ECO:0000256" key="7">
    <source>
        <dbReference type="ARBA" id="ARBA00044228"/>
    </source>
</evidence>
<dbReference type="InterPro" id="IPR042529">
    <property type="entry name" value="IF_2B-like_C"/>
</dbReference>
<dbReference type="GO" id="GO:0005085">
    <property type="term" value="F:guanyl-nucleotide exchange factor activity"/>
    <property type="evidence" value="ECO:0007669"/>
    <property type="project" value="TreeGrafter"/>
</dbReference>
<dbReference type="Pfam" id="PF07156">
    <property type="entry name" value="Prenylcys_lyase"/>
    <property type="match status" value="1"/>
</dbReference>
<evidence type="ECO:0000256" key="1">
    <source>
        <dbReference type="ARBA" id="ARBA00004514"/>
    </source>
</evidence>
<comment type="caution">
    <text evidence="11">The sequence shown here is derived from an EMBL/GenBank/DDBJ whole genome shotgun (WGS) entry which is preliminary data.</text>
</comment>
<accession>A0AAW0FP91</accession>
<dbReference type="PRINTS" id="PR00419">
    <property type="entry name" value="ADXRDTASE"/>
</dbReference>
<dbReference type="Proteomes" id="UP001385951">
    <property type="component" value="Unassembled WGS sequence"/>
</dbReference>
<feature type="domain" description="Prenylcysteine lyase" evidence="10">
    <location>
        <begin position="298"/>
        <end position="450"/>
    </location>
</feature>
<dbReference type="InterPro" id="IPR036188">
    <property type="entry name" value="FAD/NAD-bd_sf"/>
</dbReference>
<dbReference type="GO" id="GO:0016670">
    <property type="term" value="F:oxidoreductase activity, acting on a sulfur group of donors, oxygen as acceptor"/>
    <property type="evidence" value="ECO:0007669"/>
    <property type="project" value="InterPro"/>
</dbReference>
<dbReference type="Pfam" id="PF01008">
    <property type="entry name" value="IF-2B"/>
    <property type="match status" value="1"/>
</dbReference>
<gene>
    <name evidence="11" type="ORF">QCA50_017866</name>
</gene>
<dbReference type="PANTHER" id="PTHR45859:SF1">
    <property type="entry name" value="TRANSLATION INITIATION FACTOR EIF-2B SUBUNIT BETA"/>
    <property type="match status" value="1"/>
</dbReference>
<dbReference type="InterPro" id="IPR051855">
    <property type="entry name" value="eIF2B_beta_subunit"/>
</dbReference>
<dbReference type="AlphaFoldDB" id="A0AAW0FP91"/>
<dbReference type="InterPro" id="IPR037171">
    <property type="entry name" value="NagB/RpiA_transferase-like"/>
</dbReference>
<dbReference type="InterPro" id="IPR000649">
    <property type="entry name" value="IF-2B-related"/>
</dbReference>
<comment type="similarity">
    <text evidence="2 9">Belongs to the eIF-2B alpha/beta/delta subunits family.</text>
</comment>
<dbReference type="GO" id="GO:0005851">
    <property type="term" value="C:eukaryotic translation initiation factor 2B complex"/>
    <property type="evidence" value="ECO:0007669"/>
    <property type="project" value="TreeGrafter"/>
</dbReference>
<name>A0AAW0FP91_9APHY</name>
<keyword evidence="12" id="KW-1185">Reference proteome</keyword>
<dbReference type="GO" id="GO:0003743">
    <property type="term" value="F:translation initiation factor activity"/>
    <property type="evidence" value="ECO:0007669"/>
    <property type="project" value="UniProtKB-KW"/>
</dbReference>
<organism evidence="11 12">
    <name type="scientific">Cerrena zonata</name>
    <dbReference type="NCBI Taxonomy" id="2478898"/>
    <lineage>
        <taxon>Eukaryota</taxon>
        <taxon>Fungi</taxon>
        <taxon>Dikarya</taxon>
        <taxon>Basidiomycota</taxon>
        <taxon>Agaricomycotina</taxon>
        <taxon>Agaricomycetes</taxon>
        <taxon>Polyporales</taxon>
        <taxon>Cerrenaceae</taxon>
        <taxon>Cerrena</taxon>
    </lineage>
</organism>
<sequence>MSADLIHDNEILLTPTPTSDTLLQFLIRARSKRKFTVLVTENYPNDIKAAHIFAKKLCDHKIETIVIPDTTTFAVMSRVGKVILGTKSVFANGGCMANSGVANVVECAKEHKTPVLAVAGLYKLSPLYPFNRDDLIEVGNSGKVLDYSDSKLVDNVDVVTNPLDDYVSPEHIDIYITNIGGLAWVVLVSSNGAILSPQELFNLNIDKRERIAIIGAGAGGSSAAYYLQRFSPGKYDVTIFEKSDSVGGRSTTVDVKGHKVETFNLSTQKFGEKVKGTVAIWNGDRVVLELGSSWWSNIKLLINKFLQSYYDGNFPFANLTDLTVESKFSEVTHLTAEEYLYEQEISDDFANNLIQAATRVNYAQNLDQIHGIGSLVAVAADGAEQVKDGNWIIFDNFIKYSDAKLHLQTRVKSIMKNEEGWLVSYDDKTSYFDQVIIASPFGQSRINLQSGSGKKLSEHPVEFK</sequence>
<dbReference type="Gene3D" id="3.50.50.60">
    <property type="entry name" value="FAD/NAD(P)-binding domain"/>
    <property type="match status" value="1"/>
</dbReference>
<dbReference type="Pfam" id="PF13450">
    <property type="entry name" value="NAD_binding_8"/>
    <property type="match status" value="1"/>
</dbReference>
<evidence type="ECO:0000259" key="10">
    <source>
        <dbReference type="Pfam" id="PF07156"/>
    </source>
</evidence>
<comment type="subcellular location">
    <subcellularLocation>
        <location evidence="1">Cytoplasm</location>
        <location evidence="1">Cytosol</location>
    </subcellularLocation>
</comment>
<protein>
    <recommendedName>
        <fullName evidence="6">Translation initiation factor eIF2B subunit beta</fullName>
    </recommendedName>
    <alternativeName>
        <fullName evidence="7">eIF2B GDP-GTP exchange factor subunit beta</fullName>
    </alternativeName>
</protein>
<dbReference type="SUPFAM" id="SSF51905">
    <property type="entry name" value="FAD/NAD(P)-binding domain"/>
    <property type="match status" value="1"/>
</dbReference>
<dbReference type="InterPro" id="IPR010795">
    <property type="entry name" value="Prenylcys_lyase"/>
</dbReference>
<evidence type="ECO:0000313" key="11">
    <source>
        <dbReference type="EMBL" id="KAK7679107.1"/>
    </source>
</evidence>
<evidence type="ECO:0000256" key="5">
    <source>
        <dbReference type="ARBA" id="ARBA00022917"/>
    </source>
</evidence>
<evidence type="ECO:0000256" key="4">
    <source>
        <dbReference type="ARBA" id="ARBA00022540"/>
    </source>
</evidence>
<reference evidence="11 12" key="1">
    <citation type="submission" date="2022-09" db="EMBL/GenBank/DDBJ databases">
        <authorList>
            <person name="Palmer J.M."/>
        </authorList>
    </citation>
    <scope>NUCLEOTIDE SEQUENCE [LARGE SCALE GENOMIC DNA]</scope>
    <source>
        <strain evidence="11 12">DSM 7382</strain>
    </source>
</reference>
<dbReference type="SUPFAM" id="SSF100950">
    <property type="entry name" value="NagB/RpiA/CoA transferase-like"/>
    <property type="match status" value="1"/>
</dbReference>
<evidence type="ECO:0000256" key="9">
    <source>
        <dbReference type="RuleBase" id="RU003814"/>
    </source>
</evidence>
<comment type="subunit">
    <text evidence="8">Component of the translation initiation factor 2B (eIF2B) complex which is a heterodecamer of two sets of five different subunits: alpha, beta, gamma, delta and epsilon. Subunits alpha, beta and delta comprise a regulatory subcomplex and subunits epsilon and gamma comprise a catalytic subcomplex. Within the complex, the hexameric regulatory complex resides at the center, with the two heterodimeric catalytic subcomplexes bound on opposite sides.</text>
</comment>
<keyword evidence="5" id="KW-0648">Protein biosynthesis</keyword>
<evidence type="ECO:0000256" key="2">
    <source>
        <dbReference type="ARBA" id="ARBA00007251"/>
    </source>
</evidence>
<dbReference type="GO" id="GO:0005829">
    <property type="term" value="C:cytosol"/>
    <property type="evidence" value="ECO:0007669"/>
    <property type="project" value="UniProtKB-SubCell"/>
</dbReference>
<evidence type="ECO:0000256" key="8">
    <source>
        <dbReference type="ARBA" id="ARBA00046432"/>
    </source>
</evidence>
<keyword evidence="4" id="KW-0396">Initiation factor</keyword>
<evidence type="ECO:0000256" key="3">
    <source>
        <dbReference type="ARBA" id="ARBA00022490"/>
    </source>
</evidence>
<keyword evidence="3" id="KW-0963">Cytoplasm</keyword>
<dbReference type="GO" id="GO:0030328">
    <property type="term" value="P:prenylcysteine catabolic process"/>
    <property type="evidence" value="ECO:0007669"/>
    <property type="project" value="InterPro"/>
</dbReference>
<evidence type="ECO:0000313" key="12">
    <source>
        <dbReference type="Proteomes" id="UP001385951"/>
    </source>
</evidence>
<dbReference type="Gene3D" id="3.40.50.10470">
    <property type="entry name" value="Translation initiation factor eif-2b, domain 2"/>
    <property type="match status" value="1"/>
</dbReference>
<dbReference type="EMBL" id="JASBNA010000063">
    <property type="protein sequence ID" value="KAK7679107.1"/>
    <property type="molecule type" value="Genomic_DNA"/>
</dbReference>
<evidence type="ECO:0000256" key="6">
    <source>
        <dbReference type="ARBA" id="ARBA00044122"/>
    </source>
</evidence>
<dbReference type="PANTHER" id="PTHR45859">
    <property type="entry name" value="TRANSLATION INITIATION FACTOR EIF-2B SUBUNIT BETA"/>
    <property type="match status" value="1"/>
</dbReference>